<keyword evidence="3" id="KW-1185">Reference proteome</keyword>
<name>A0A8R7UTM8_TRIUA</name>
<reference evidence="2" key="2">
    <citation type="submission" date="2018-03" db="EMBL/GenBank/DDBJ databases">
        <title>The Triticum urartu genome reveals the dynamic nature of wheat genome evolution.</title>
        <authorList>
            <person name="Ling H."/>
            <person name="Ma B."/>
            <person name="Shi X."/>
            <person name="Liu H."/>
            <person name="Dong L."/>
            <person name="Sun H."/>
            <person name="Cao Y."/>
            <person name="Gao Q."/>
            <person name="Zheng S."/>
            <person name="Li Y."/>
            <person name="Yu Y."/>
            <person name="Du H."/>
            <person name="Qi M."/>
            <person name="Li Y."/>
            <person name="Yu H."/>
            <person name="Cui Y."/>
            <person name="Wang N."/>
            <person name="Chen C."/>
            <person name="Wu H."/>
            <person name="Zhao Y."/>
            <person name="Zhang J."/>
            <person name="Li Y."/>
            <person name="Zhou W."/>
            <person name="Zhang B."/>
            <person name="Hu W."/>
            <person name="Eijk M."/>
            <person name="Tang J."/>
            <person name="Witsenboer H."/>
            <person name="Zhao S."/>
            <person name="Li Z."/>
            <person name="Zhang A."/>
            <person name="Wang D."/>
            <person name="Liang C."/>
        </authorList>
    </citation>
    <scope>NUCLEOTIDE SEQUENCE [LARGE SCALE GENOMIC DNA]</scope>
    <source>
        <strain evidence="2">cv. G1812</strain>
    </source>
</reference>
<proteinExistence type="predicted"/>
<feature type="region of interest" description="Disordered" evidence="1">
    <location>
        <begin position="63"/>
        <end position="90"/>
    </location>
</feature>
<evidence type="ECO:0000313" key="3">
    <source>
        <dbReference type="Proteomes" id="UP000015106"/>
    </source>
</evidence>
<organism evidence="2 3">
    <name type="scientific">Triticum urartu</name>
    <name type="common">Red wild einkorn</name>
    <name type="synonym">Crithodium urartu</name>
    <dbReference type="NCBI Taxonomy" id="4572"/>
    <lineage>
        <taxon>Eukaryota</taxon>
        <taxon>Viridiplantae</taxon>
        <taxon>Streptophyta</taxon>
        <taxon>Embryophyta</taxon>
        <taxon>Tracheophyta</taxon>
        <taxon>Spermatophyta</taxon>
        <taxon>Magnoliopsida</taxon>
        <taxon>Liliopsida</taxon>
        <taxon>Poales</taxon>
        <taxon>Poaceae</taxon>
        <taxon>BOP clade</taxon>
        <taxon>Pooideae</taxon>
        <taxon>Triticodae</taxon>
        <taxon>Triticeae</taxon>
        <taxon>Triticinae</taxon>
        <taxon>Triticum</taxon>
    </lineage>
</organism>
<feature type="region of interest" description="Disordered" evidence="1">
    <location>
        <begin position="113"/>
        <end position="132"/>
    </location>
</feature>
<dbReference type="Proteomes" id="UP000015106">
    <property type="component" value="Chromosome 6"/>
</dbReference>
<dbReference type="Gramene" id="TuG1812G0600002411.01.T01">
    <property type="protein sequence ID" value="TuG1812G0600002411.01.T01"/>
    <property type="gene ID" value="TuG1812G0600002411.01"/>
</dbReference>
<accession>A0A8R7UTM8</accession>
<dbReference type="EnsemblPlants" id="TuG1812G0600002411.01.T01">
    <property type="protein sequence ID" value="TuG1812G0600002411.01.T01"/>
    <property type="gene ID" value="TuG1812G0600002411.01"/>
</dbReference>
<sequence>SKLDRFDRSLASTASKLLHKYSYLRLVLFFGKIAVSRTLERRPDLAGVLRPKLLSLSILSRLDASKPSTSSSTRSSTPTSPLQPVLVDASRSSGRPVDIFEFDVSLHASSCSPRAREASPATPASNPSRAAAVSFNSGRPTLFLSDCPECEADRN</sequence>
<reference evidence="3" key="1">
    <citation type="journal article" date="2013" name="Nature">
        <title>Draft genome of the wheat A-genome progenitor Triticum urartu.</title>
        <authorList>
            <person name="Ling H.Q."/>
            <person name="Zhao S."/>
            <person name="Liu D."/>
            <person name="Wang J."/>
            <person name="Sun H."/>
            <person name="Zhang C."/>
            <person name="Fan H."/>
            <person name="Li D."/>
            <person name="Dong L."/>
            <person name="Tao Y."/>
            <person name="Gao C."/>
            <person name="Wu H."/>
            <person name="Li Y."/>
            <person name="Cui Y."/>
            <person name="Guo X."/>
            <person name="Zheng S."/>
            <person name="Wang B."/>
            <person name="Yu K."/>
            <person name="Liang Q."/>
            <person name="Yang W."/>
            <person name="Lou X."/>
            <person name="Chen J."/>
            <person name="Feng M."/>
            <person name="Jian J."/>
            <person name="Zhang X."/>
            <person name="Luo G."/>
            <person name="Jiang Y."/>
            <person name="Liu J."/>
            <person name="Wang Z."/>
            <person name="Sha Y."/>
            <person name="Zhang B."/>
            <person name="Wu H."/>
            <person name="Tang D."/>
            <person name="Shen Q."/>
            <person name="Xue P."/>
            <person name="Zou S."/>
            <person name="Wang X."/>
            <person name="Liu X."/>
            <person name="Wang F."/>
            <person name="Yang Y."/>
            <person name="An X."/>
            <person name="Dong Z."/>
            <person name="Zhang K."/>
            <person name="Zhang X."/>
            <person name="Luo M.C."/>
            <person name="Dvorak J."/>
            <person name="Tong Y."/>
            <person name="Wang J."/>
            <person name="Yang H."/>
            <person name="Li Z."/>
            <person name="Wang D."/>
            <person name="Zhang A."/>
            <person name="Wang J."/>
        </authorList>
    </citation>
    <scope>NUCLEOTIDE SEQUENCE</scope>
    <source>
        <strain evidence="3">cv. G1812</strain>
    </source>
</reference>
<feature type="compositionally biased region" description="Polar residues" evidence="1">
    <location>
        <begin position="122"/>
        <end position="132"/>
    </location>
</feature>
<reference evidence="2" key="3">
    <citation type="submission" date="2022-06" db="UniProtKB">
        <authorList>
            <consortium name="EnsemblPlants"/>
        </authorList>
    </citation>
    <scope>IDENTIFICATION</scope>
</reference>
<evidence type="ECO:0000256" key="1">
    <source>
        <dbReference type="SAM" id="MobiDB-lite"/>
    </source>
</evidence>
<evidence type="ECO:0000313" key="2">
    <source>
        <dbReference type="EnsemblPlants" id="TuG1812G0600002411.01.T01"/>
    </source>
</evidence>
<dbReference type="AlphaFoldDB" id="A0A8R7UTM8"/>
<feature type="compositionally biased region" description="Low complexity" evidence="1">
    <location>
        <begin position="65"/>
        <end position="80"/>
    </location>
</feature>
<protein>
    <submittedName>
        <fullName evidence="2">Uncharacterized protein</fullName>
    </submittedName>
</protein>